<dbReference type="EMBL" id="LT629740">
    <property type="protein sequence ID" value="SDS47738.1"/>
    <property type="molecule type" value="Genomic_DNA"/>
</dbReference>
<reference evidence="2 3" key="1">
    <citation type="submission" date="2016-10" db="EMBL/GenBank/DDBJ databases">
        <authorList>
            <person name="de Groot N.N."/>
        </authorList>
    </citation>
    <scope>NUCLEOTIDE SEQUENCE [LARGE SCALE GENOMIC DNA]</scope>
    <source>
        <strain evidence="2 3">MP1X4</strain>
    </source>
</reference>
<name>A0A1H1SIT9_MUCMA</name>
<dbReference type="SUPFAM" id="SSF48452">
    <property type="entry name" value="TPR-like"/>
    <property type="match status" value="1"/>
</dbReference>
<feature type="signal peptide" evidence="1">
    <location>
        <begin position="1"/>
        <end position="21"/>
    </location>
</feature>
<evidence type="ECO:0000313" key="3">
    <source>
        <dbReference type="Proteomes" id="UP000199679"/>
    </source>
</evidence>
<dbReference type="InterPro" id="IPR011990">
    <property type="entry name" value="TPR-like_helical_dom_sf"/>
</dbReference>
<dbReference type="AlphaFoldDB" id="A0A1H1SIT9"/>
<dbReference type="InterPro" id="IPR041662">
    <property type="entry name" value="SusD-like_2"/>
</dbReference>
<keyword evidence="3" id="KW-1185">Reference proteome</keyword>
<keyword evidence="1" id="KW-0732">Signal</keyword>
<protein>
    <submittedName>
        <fullName evidence="2">Starch-binding associating with outer membrane</fullName>
    </submittedName>
</protein>
<dbReference type="RefSeq" id="WP_091370334.1">
    <property type="nucleotide sequence ID" value="NZ_LT629740.1"/>
</dbReference>
<feature type="chain" id="PRO_5009260066" evidence="1">
    <location>
        <begin position="22"/>
        <end position="588"/>
    </location>
</feature>
<dbReference type="Proteomes" id="UP000199679">
    <property type="component" value="Chromosome I"/>
</dbReference>
<organism evidence="2 3">
    <name type="scientific">Mucilaginibacter mallensis</name>
    <dbReference type="NCBI Taxonomy" id="652787"/>
    <lineage>
        <taxon>Bacteria</taxon>
        <taxon>Pseudomonadati</taxon>
        <taxon>Bacteroidota</taxon>
        <taxon>Sphingobacteriia</taxon>
        <taxon>Sphingobacteriales</taxon>
        <taxon>Sphingobacteriaceae</taxon>
        <taxon>Mucilaginibacter</taxon>
    </lineage>
</organism>
<dbReference type="OrthoDB" id="9766256at2"/>
<evidence type="ECO:0000256" key="1">
    <source>
        <dbReference type="SAM" id="SignalP"/>
    </source>
</evidence>
<proteinExistence type="predicted"/>
<accession>A0A1H1SIT9</accession>
<dbReference type="STRING" id="652787.SAMN05216490_1224"/>
<sequence length="588" mass="65407">MKKIIYMAGVLLICLSSCTKNFDKLNTNPNTFLSPDFDPVMSYVFKQTTDQMENDNWGYFWEYGHIIDPYAERYLTGDNSRWNTYYINVLGNLRQLKKLYGTNPGFTNRMAIAQIWECYIYYQLVATYGPVPYSQAGATTPVILYDDENTIYTALLTKLKAASTAIVLTGDDMTTDLIFGGNLTKWQKFANTLRLKIALNVQKNLPSLAASNIQDVMSNEALLPQSDADDAIFTYGTASGSQSAYFNHYVLNESAANAVKQSSGPIMSDYVFTYFRSYNDPRLGAYFNPAQVPIAIKDTLTSTADAFHYIVTYTIPHLGTPKSLSVLAQWNLGTQIFQGSLNYITNFSTLPGLTQLPVTTNSGINVLAANRPFYHSTYADVCFMKAEANMLGFGGAQSAQAYYTAGINANFAFWGLTAAQATAYEAQNGIAWSTAGHGFNYPLGFINTSIPADNMTKIWIQQWMNSYGDGAFDAWCLQRRTQNLILPPHTNPGAPNLLQSTYADLPDRWNYPVAETSVNPVGAADGTKKLGGSDYPTTVLQFSKTYTHTNWATVVAFYDDSYIQKWYGTTIQQVQAVPNIKYTVLSQY</sequence>
<dbReference type="Gene3D" id="1.25.40.390">
    <property type="match status" value="1"/>
</dbReference>
<evidence type="ECO:0000313" key="2">
    <source>
        <dbReference type="EMBL" id="SDS47738.1"/>
    </source>
</evidence>
<gene>
    <name evidence="2" type="ORF">SAMN05216490_1224</name>
</gene>
<dbReference type="Pfam" id="PF12771">
    <property type="entry name" value="SusD-like_2"/>
    <property type="match status" value="2"/>
</dbReference>